<dbReference type="EMBL" id="JAVHJL010000011">
    <property type="protein sequence ID" value="KAK6496306.1"/>
    <property type="molecule type" value="Genomic_DNA"/>
</dbReference>
<organism evidence="2 3">
    <name type="scientific">Arthrobotrys musiformis</name>
    <dbReference type="NCBI Taxonomy" id="47236"/>
    <lineage>
        <taxon>Eukaryota</taxon>
        <taxon>Fungi</taxon>
        <taxon>Dikarya</taxon>
        <taxon>Ascomycota</taxon>
        <taxon>Pezizomycotina</taxon>
        <taxon>Orbiliomycetes</taxon>
        <taxon>Orbiliales</taxon>
        <taxon>Orbiliaceae</taxon>
        <taxon>Arthrobotrys</taxon>
    </lineage>
</organism>
<dbReference type="InterPro" id="IPR036047">
    <property type="entry name" value="F-box-like_dom_sf"/>
</dbReference>
<dbReference type="Gene3D" id="3.80.10.10">
    <property type="entry name" value="Ribonuclease Inhibitor"/>
    <property type="match status" value="1"/>
</dbReference>
<feature type="domain" description="F-box" evidence="1">
    <location>
        <begin position="15"/>
        <end position="61"/>
    </location>
</feature>
<dbReference type="SUPFAM" id="SSF81383">
    <property type="entry name" value="F-box domain"/>
    <property type="match status" value="1"/>
</dbReference>
<accession>A0AAV9VSV4</accession>
<keyword evidence="3" id="KW-1185">Reference proteome</keyword>
<protein>
    <recommendedName>
        <fullName evidence="1">F-box domain-containing protein</fullName>
    </recommendedName>
</protein>
<dbReference type="InterPro" id="IPR032675">
    <property type="entry name" value="LRR_dom_sf"/>
</dbReference>
<sequence>MNGHVQSNGSSCGPTKPYQSLPYEIICEIISYITSQSTLQALSLVSHRYNAAANPALYRHPKLTSSTIDSFVHSVAPTVFPPPKKNPNSKEYHLSDLVTTLDLSPLLYSETLRTSIARLLTHCRNITSLTGSQKSFNGVALRALRHSTKLTYLNLTPCQDSCDLQDFFHALNHLPKLTTLNFPPGGMFSSSSRQSARSAQTTPAVPTVVATFVYPSLLQSISVCGCIIDSTILASGSPPTTITSFSASHLPFVRMAALRQYINMLAPQLTQLSVLHPIPCLPHNFLDKILLSCPNLIRLIASVDFMTAHIFDEENCVAEHPIERIDLDCSGGIGSEFKISSDDISIALMEGRLRRLRVVRASKRLGWARKGEKKRVEDLAELLIMDRSGFGEEDEGGSGAGDDEDEIASEYVIVEKDDLVTDPVDDNAEDEISGKLAGVWIF</sequence>
<evidence type="ECO:0000259" key="1">
    <source>
        <dbReference type="PROSITE" id="PS50181"/>
    </source>
</evidence>
<dbReference type="InterPro" id="IPR001810">
    <property type="entry name" value="F-box_dom"/>
</dbReference>
<evidence type="ECO:0000313" key="3">
    <source>
        <dbReference type="Proteomes" id="UP001370758"/>
    </source>
</evidence>
<dbReference type="Proteomes" id="UP001370758">
    <property type="component" value="Unassembled WGS sequence"/>
</dbReference>
<reference evidence="2 3" key="1">
    <citation type="submission" date="2023-08" db="EMBL/GenBank/DDBJ databases">
        <authorList>
            <person name="Palmer J.M."/>
        </authorList>
    </citation>
    <scope>NUCLEOTIDE SEQUENCE [LARGE SCALE GENOMIC DNA]</scope>
    <source>
        <strain evidence="2 3">TWF481</strain>
    </source>
</reference>
<comment type="caution">
    <text evidence="2">The sequence shown here is derived from an EMBL/GenBank/DDBJ whole genome shotgun (WGS) entry which is preliminary data.</text>
</comment>
<dbReference type="Pfam" id="PF12937">
    <property type="entry name" value="F-box-like"/>
    <property type="match status" value="1"/>
</dbReference>
<dbReference type="AlphaFoldDB" id="A0AAV9VSV4"/>
<evidence type="ECO:0000313" key="2">
    <source>
        <dbReference type="EMBL" id="KAK6496306.1"/>
    </source>
</evidence>
<dbReference type="PROSITE" id="PS50181">
    <property type="entry name" value="FBOX"/>
    <property type="match status" value="1"/>
</dbReference>
<proteinExistence type="predicted"/>
<name>A0AAV9VSV4_9PEZI</name>
<gene>
    <name evidence="2" type="ORF">TWF481_002331</name>
</gene>
<dbReference type="SUPFAM" id="SSF52047">
    <property type="entry name" value="RNI-like"/>
    <property type="match status" value="1"/>
</dbReference>